<reference evidence="2" key="1">
    <citation type="submission" date="2020-06" db="EMBL/GenBank/DDBJ databases">
        <authorList>
            <person name="Onetto C."/>
        </authorList>
    </citation>
    <scope>NUCLEOTIDE SEQUENCE</scope>
</reference>
<feature type="compositionally biased region" description="Polar residues" evidence="1">
    <location>
        <begin position="257"/>
        <end position="269"/>
    </location>
</feature>
<protein>
    <submittedName>
        <fullName evidence="2">Uncharacterized protein</fullName>
    </submittedName>
</protein>
<organism evidence="2 3">
    <name type="scientific">Aureobasidium vineae</name>
    <dbReference type="NCBI Taxonomy" id="2773715"/>
    <lineage>
        <taxon>Eukaryota</taxon>
        <taxon>Fungi</taxon>
        <taxon>Dikarya</taxon>
        <taxon>Ascomycota</taxon>
        <taxon>Pezizomycotina</taxon>
        <taxon>Dothideomycetes</taxon>
        <taxon>Dothideomycetidae</taxon>
        <taxon>Dothideales</taxon>
        <taxon>Saccotheciaceae</taxon>
        <taxon>Aureobasidium</taxon>
    </lineage>
</organism>
<proteinExistence type="predicted"/>
<name>A0A9N8JW95_9PEZI</name>
<evidence type="ECO:0000256" key="1">
    <source>
        <dbReference type="SAM" id="MobiDB-lite"/>
    </source>
</evidence>
<keyword evidence="3" id="KW-1185">Reference proteome</keyword>
<feature type="region of interest" description="Disordered" evidence="1">
    <location>
        <begin position="257"/>
        <end position="408"/>
    </location>
</feature>
<dbReference type="EMBL" id="CAIJEN010000014">
    <property type="protein sequence ID" value="CAD0093512.1"/>
    <property type="molecule type" value="Genomic_DNA"/>
</dbReference>
<sequence>MSSTVSTFKRKREALDQGQKACNDFIANLVDATSQKTTEDVIPVRSDELFNMTNGLTKWKPGEDYNLWGKDLTETIKAMRMYRVAENVSFFRIAYAIHRLEAGFNICCAYQGCKGNALIITPEFQPVNVFTRSGYPRDQAEHAVFLASNCCHEFTAFQWRRSRVEEGDLTPLYLLQQAHSNPILNQFTQLKAGITTRDLDLEYDAMLELEKQRQAVDAEQKKFLEESRKLRYKETALIDVAYEIRAQFAAQAQAQAEVSSQATDSPSYNHSGRSSGPHGGPPADLPAGSPMDWDQPSPKRYKSEGYNPEHYSPKRSNPERNNPYPSPPPEAHGAGKGPRNNQHTHKSYGKGHGFTGGRSGGPGGKGKGGGRGGGKPPAGGRSGGPSHGPTGGASGGSTGRGGFDDEVN</sequence>
<comment type="caution">
    <text evidence="2">The sequence shown here is derived from an EMBL/GenBank/DDBJ whole genome shotgun (WGS) entry which is preliminary data.</text>
</comment>
<dbReference type="AlphaFoldDB" id="A0A9N8JW95"/>
<gene>
    <name evidence="2" type="ORF">AWRI4619_LOCUS7838</name>
</gene>
<evidence type="ECO:0000313" key="2">
    <source>
        <dbReference type="EMBL" id="CAD0093512.1"/>
    </source>
</evidence>
<feature type="compositionally biased region" description="Gly residues" evidence="1">
    <location>
        <begin position="350"/>
        <end position="401"/>
    </location>
</feature>
<evidence type="ECO:0000313" key="3">
    <source>
        <dbReference type="Proteomes" id="UP000716446"/>
    </source>
</evidence>
<accession>A0A9N8JW95</accession>
<dbReference type="Proteomes" id="UP000716446">
    <property type="component" value="Unassembled WGS sequence"/>
</dbReference>